<dbReference type="EMBL" id="DS469526">
    <property type="protein sequence ID" value="EDO46514.1"/>
    <property type="molecule type" value="Genomic_DNA"/>
</dbReference>
<protein>
    <recommendedName>
        <fullName evidence="1">WSC domain-containing protein</fullName>
    </recommendedName>
</protein>
<proteinExistence type="predicted"/>
<name>A7RPI1_NEMVE</name>
<evidence type="ECO:0000313" key="2">
    <source>
        <dbReference type="EMBL" id="EDO46514.1"/>
    </source>
</evidence>
<dbReference type="HOGENOM" id="CLU_2239777_0_0_1"/>
<feature type="domain" description="WSC" evidence="1">
    <location>
        <begin position="8"/>
        <end position="89"/>
    </location>
</feature>
<dbReference type="Pfam" id="PF01822">
    <property type="entry name" value="WSC"/>
    <property type="match status" value="1"/>
</dbReference>
<accession>A7RPI1</accession>
<dbReference type="Proteomes" id="UP000001593">
    <property type="component" value="Unassembled WGS sequence"/>
</dbReference>
<evidence type="ECO:0000313" key="3">
    <source>
        <dbReference type="Proteomes" id="UP000001593"/>
    </source>
</evidence>
<evidence type="ECO:0000259" key="1">
    <source>
        <dbReference type="Pfam" id="PF01822"/>
    </source>
</evidence>
<dbReference type="InterPro" id="IPR002889">
    <property type="entry name" value="WSC_carb-bd"/>
</dbReference>
<keyword evidence="3" id="KW-1185">Reference proteome</keyword>
<dbReference type="InParanoid" id="A7RPI1"/>
<dbReference type="OMA" id="DEAMNKR"/>
<dbReference type="PhylomeDB" id="A7RPI1"/>
<reference evidence="2 3" key="1">
    <citation type="journal article" date="2007" name="Science">
        <title>Sea anemone genome reveals ancestral eumetazoan gene repertoire and genomic organization.</title>
        <authorList>
            <person name="Putnam N.H."/>
            <person name="Srivastava M."/>
            <person name="Hellsten U."/>
            <person name="Dirks B."/>
            <person name="Chapman J."/>
            <person name="Salamov A."/>
            <person name="Terry A."/>
            <person name="Shapiro H."/>
            <person name="Lindquist E."/>
            <person name="Kapitonov V.V."/>
            <person name="Jurka J."/>
            <person name="Genikhovich G."/>
            <person name="Grigoriev I.V."/>
            <person name="Lucas S.M."/>
            <person name="Steele R.E."/>
            <person name="Finnerty J.R."/>
            <person name="Technau U."/>
            <person name="Martindale M.Q."/>
            <person name="Rokhsar D.S."/>
        </authorList>
    </citation>
    <scope>NUCLEOTIDE SEQUENCE [LARGE SCALE GENOMIC DNA]</scope>
    <source>
        <strain evidence="3">CH2 X CH6</strain>
    </source>
</reference>
<gene>
    <name evidence="2" type="ORF">NEMVEDRAFT_v1g232083</name>
</gene>
<sequence>MPAKYKELGCYKDNGNDKNKPRRTIPEMIANFRPQIDWHDMSKTVNECAKHAKEKGYEIFGVQFYGECYSGPTAEIDYERDGKAERGKCWAGVGGPSTNMVYRIE</sequence>
<dbReference type="AlphaFoldDB" id="A7RPI1"/>
<organism evidence="2 3">
    <name type="scientific">Nematostella vectensis</name>
    <name type="common">Starlet sea anemone</name>
    <dbReference type="NCBI Taxonomy" id="45351"/>
    <lineage>
        <taxon>Eukaryota</taxon>
        <taxon>Metazoa</taxon>
        <taxon>Cnidaria</taxon>
        <taxon>Anthozoa</taxon>
        <taxon>Hexacorallia</taxon>
        <taxon>Actiniaria</taxon>
        <taxon>Edwardsiidae</taxon>
        <taxon>Nematostella</taxon>
    </lineage>
</organism>